<gene>
    <name evidence="1" type="ORF">GCM10011386_14310</name>
</gene>
<comment type="caution">
    <text evidence="1">The sequence shown here is derived from an EMBL/GenBank/DDBJ whole genome shotgun (WGS) entry which is preliminary data.</text>
</comment>
<dbReference type="EMBL" id="BMIK01000003">
    <property type="protein sequence ID" value="GGC23522.1"/>
    <property type="molecule type" value="Genomic_DNA"/>
</dbReference>
<protein>
    <recommendedName>
        <fullName evidence="3">SH3 domain-containing protein</fullName>
    </recommendedName>
</protein>
<name>A0ABQ1LEV3_9SPHI</name>
<reference evidence="2" key="1">
    <citation type="journal article" date="2019" name="Int. J. Syst. Evol. Microbiol.">
        <title>The Global Catalogue of Microorganisms (GCM) 10K type strain sequencing project: providing services to taxonomists for standard genome sequencing and annotation.</title>
        <authorList>
            <consortium name="The Broad Institute Genomics Platform"/>
            <consortium name="The Broad Institute Genome Sequencing Center for Infectious Disease"/>
            <person name="Wu L."/>
            <person name="Ma J."/>
        </authorList>
    </citation>
    <scope>NUCLEOTIDE SEQUENCE [LARGE SCALE GENOMIC DNA]</scope>
    <source>
        <strain evidence="2">CGMCC 1.15342</strain>
    </source>
</reference>
<organism evidence="1 2">
    <name type="scientific">Parapedobacter defluvii</name>
    <dbReference type="NCBI Taxonomy" id="2045106"/>
    <lineage>
        <taxon>Bacteria</taxon>
        <taxon>Pseudomonadati</taxon>
        <taxon>Bacteroidota</taxon>
        <taxon>Sphingobacteriia</taxon>
        <taxon>Sphingobacteriales</taxon>
        <taxon>Sphingobacteriaceae</taxon>
        <taxon>Parapedobacter</taxon>
    </lineage>
</organism>
<sequence>MKAVVLYFLSLFFLLIGGMDCTHANVQQRRIYHAPVDKNARLTVDTPHQSGPIITKNFGIKRSGDEVTCVEDDDMDFVFVRKYMPLAKYAIVPSYTTAFLHGDCGSRDRNALCKYLTFSLSHKYITQRVLKI</sequence>
<accession>A0ABQ1LEV3</accession>
<evidence type="ECO:0008006" key="3">
    <source>
        <dbReference type="Google" id="ProtNLM"/>
    </source>
</evidence>
<proteinExistence type="predicted"/>
<dbReference type="RefSeq" id="WP_188748993.1">
    <property type="nucleotide sequence ID" value="NZ_BMIK01000003.1"/>
</dbReference>
<evidence type="ECO:0000313" key="2">
    <source>
        <dbReference type="Proteomes" id="UP000597338"/>
    </source>
</evidence>
<evidence type="ECO:0000313" key="1">
    <source>
        <dbReference type="EMBL" id="GGC23522.1"/>
    </source>
</evidence>
<keyword evidence="2" id="KW-1185">Reference proteome</keyword>
<dbReference type="Proteomes" id="UP000597338">
    <property type="component" value="Unassembled WGS sequence"/>
</dbReference>